<gene>
    <name evidence="7" type="primary">mrsp-33</name>
</gene>
<keyword evidence="2 7" id="KW-0489">Methyltransferase</keyword>
<protein>
    <recommendedName>
        <fullName evidence="5">Methyltransferase</fullName>
        <ecNumber evidence="5">2.1.1.-</ecNumber>
    </recommendedName>
</protein>
<dbReference type="EC" id="2.1.1.-" evidence="5"/>
<dbReference type="InterPro" id="IPR001091">
    <property type="entry name" value="RM_Methyltransferase"/>
</dbReference>
<dbReference type="Pfam" id="PF01555">
    <property type="entry name" value="N6_N4_Mtase"/>
    <property type="match status" value="1"/>
</dbReference>
<comment type="similarity">
    <text evidence="1 5">Belongs to the N(4)/N(6)-methyltransferase family.</text>
</comment>
<name>T2I4C4_STAPS</name>
<dbReference type="InterPro" id="IPR029063">
    <property type="entry name" value="SAM-dependent_MTases_sf"/>
</dbReference>
<evidence type="ECO:0000313" key="7">
    <source>
        <dbReference type="EMBL" id="CCM09615.1"/>
    </source>
</evidence>
<dbReference type="InterPro" id="IPR002052">
    <property type="entry name" value="DNA_methylase_N6_adenine_CS"/>
</dbReference>
<dbReference type="PANTHER" id="PTHR13370">
    <property type="entry name" value="RNA METHYLASE-RELATED"/>
    <property type="match status" value="1"/>
</dbReference>
<dbReference type="GO" id="GO:0005737">
    <property type="term" value="C:cytoplasm"/>
    <property type="evidence" value="ECO:0007669"/>
    <property type="project" value="TreeGrafter"/>
</dbReference>
<dbReference type="InterPro" id="IPR002941">
    <property type="entry name" value="DNA_methylase_N4/N6"/>
</dbReference>
<reference evidence="7" key="1">
    <citation type="journal article" date="2013" name="Antimicrob. Agents Chemother.">
        <title>Novel Pseudo-Staphylococcal Cassette Chromosome mec Element ({Psi}SCCmec57395) in Methicillin-Resistant Staphylococcus pseudintermedius CC45.</title>
        <authorList>
            <person name="Perreten V."/>
            <person name="Chanchaithong P."/>
            <person name="Prapasarakul N."/>
            <person name="Rossano A."/>
            <person name="Blum S.E."/>
            <person name="Elad D."/>
            <person name="Schwendener S."/>
        </authorList>
    </citation>
    <scope>NUCLEOTIDE SEQUENCE</scope>
    <source>
        <strain evidence="7">57395</strain>
    </source>
</reference>
<evidence type="ECO:0000259" key="6">
    <source>
        <dbReference type="Pfam" id="PF01555"/>
    </source>
</evidence>
<evidence type="ECO:0000256" key="4">
    <source>
        <dbReference type="ARBA" id="ARBA00022747"/>
    </source>
</evidence>
<dbReference type="REBASE" id="75747">
    <property type="entry name" value="M2.Sps57395ORF32P"/>
</dbReference>
<sequence length="259" mass="29623">MNNLKYEKGDISIFQGDMADVLDTFDEEMVDMIFADPPYFLSSGGITCSGGKMVSVDKGVWDKSLSFVEKHEYNKEWLLKCKRIMKPNATIWISGTLHNIYSIGAALEETGFKILNNITWQKTNPPPNLGCRNFTHSTETIIWAKKESKKSKHYFDYQLMKSYNDNKQMKDVWTGPLTPKREKKFGKHPTQKPLYLLERIIEASTKQGDLILDPFLGSGTTGVAAKKLQRKFIGIEVDEVFIDIAKNRIENTEEEPKLL</sequence>
<proteinExistence type="inferred from homology"/>
<dbReference type="Gene3D" id="3.40.50.150">
    <property type="entry name" value="Vaccinia Virus protein VP39"/>
    <property type="match status" value="1"/>
</dbReference>
<dbReference type="GO" id="GO:0032259">
    <property type="term" value="P:methylation"/>
    <property type="evidence" value="ECO:0007669"/>
    <property type="project" value="UniProtKB-KW"/>
</dbReference>
<feature type="domain" description="DNA methylase N-4/N-6" evidence="6">
    <location>
        <begin position="30"/>
        <end position="246"/>
    </location>
</feature>
<organism evidence="7">
    <name type="scientific">Staphylococcus pseudintermedius</name>
    <dbReference type="NCBI Taxonomy" id="283734"/>
    <lineage>
        <taxon>Bacteria</taxon>
        <taxon>Bacillati</taxon>
        <taxon>Bacillota</taxon>
        <taxon>Bacilli</taxon>
        <taxon>Bacillales</taxon>
        <taxon>Staphylococcaceae</taxon>
        <taxon>Staphylococcus</taxon>
        <taxon>Staphylococcus intermedius group</taxon>
    </lineage>
</organism>
<dbReference type="PRINTS" id="PR00508">
    <property type="entry name" value="S21N4MTFRASE"/>
</dbReference>
<evidence type="ECO:0000256" key="3">
    <source>
        <dbReference type="ARBA" id="ARBA00022679"/>
    </source>
</evidence>
<dbReference type="EMBL" id="HE984157">
    <property type="protein sequence ID" value="CCM09615.1"/>
    <property type="molecule type" value="Genomic_DNA"/>
</dbReference>
<dbReference type="GO" id="GO:0009007">
    <property type="term" value="F:site-specific DNA-methyltransferase (adenine-specific) activity"/>
    <property type="evidence" value="ECO:0007669"/>
    <property type="project" value="TreeGrafter"/>
</dbReference>
<dbReference type="GO" id="GO:0009307">
    <property type="term" value="P:DNA restriction-modification system"/>
    <property type="evidence" value="ECO:0007669"/>
    <property type="project" value="UniProtKB-KW"/>
</dbReference>
<dbReference type="GO" id="GO:0008170">
    <property type="term" value="F:N-methyltransferase activity"/>
    <property type="evidence" value="ECO:0007669"/>
    <property type="project" value="InterPro"/>
</dbReference>
<accession>T2I4C4</accession>
<keyword evidence="3" id="KW-0808">Transferase</keyword>
<keyword evidence="4" id="KW-0680">Restriction system</keyword>
<evidence type="ECO:0000256" key="2">
    <source>
        <dbReference type="ARBA" id="ARBA00022603"/>
    </source>
</evidence>
<evidence type="ECO:0000256" key="1">
    <source>
        <dbReference type="ARBA" id="ARBA00006594"/>
    </source>
</evidence>
<dbReference type="PROSITE" id="PS00092">
    <property type="entry name" value="N6_MTASE"/>
    <property type="match status" value="1"/>
</dbReference>
<dbReference type="RefSeq" id="WP_070407325.1">
    <property type="nucleotide sequence ID" value="NZ_BAAFHR010000002.1"/>
</dbReference>
<dbReference type="AlphaFoldDB" id="T2I4C4"/>
<dbReference type="GO" id="GO:0003677">
    <property type="term" value="F:DNA binding"/>
    <property type="evidence" value="ECO:0007669"/>
    <property type="project" value="InterPro"/>
</dbReference>
<dbReference type="SUPFAM" id="SSF53335">
    <property type="entry name" value="S-adenosyl-L-methionine-dependent methyltransferases"/>
    <property type="match status" value="1"/>
</dbReference>
<evidence type="ECO:0000256" key="5">
    <source>
        <dbReference type="RuleBase" id="RU362026"/>
    </source>
</evidence>
<dbReference type="PANTHER" id="PTHR13370:SF3">
    <property type="entry name" value="TRNA (GUANINE(10)-N2)-METHYLTRANSFERASE HOMOLOG"/>
    <property type="match status" value="1"/>
</dbReference>